<dbReference type="Gene3D" id="3.40.50.2000">
    <property type="entry name" value="Glycogen Phosphorylase B"/>
    <property type="match status" value="1"/>
</dbReference>
<comment type="catalytic activity">
    <reaction evidence="6 9">
        <text>lipid IVA (E. coli) + CMP-3-deoxy-beta-D-manno-octulosonate = alpha-Kdo-(2-&gt;6)-lipid IVA (E. coli) + CMP + H(+)</text>
        <dbReference type="Rhea" id="RHEA:28066"/>
        <dbReference type="ChEBI" id="CHEBI:15378"/>
        <dbReference type="ChEBI" id="CHEBI:58603"/>
        <dbReference type="ChEBI" id="CHEBI:60364"/>
        <dbReference type="ChEBI" id="CHEBI:60377"/>
        <dbReference type="ChEBI" id="CHEBI:85987"/>
        <dbReference type="EC" id="2.4.99.12"/>
    </reaction>
</comment>
<dbReference type="InterPro" id="IPR038107">
    <property type="entry name" value="Glycos_transf_N_sf"/>
</dbReference>
<dbReference type="HOGENOM" id="CLU_036146_2_1_0"/>
<dbReference type="SUPFAM" id="SSF53756">
    <property type="entry name" value="UDP-Glycosyltransferase/glycogen phosphorylase"/>
    <property type="match status" value="1"/>
</dbReference>
<dbReference type="PANTHER" id="PTHR42755:SF1">
    <property type="entry name" value="3-DEOXY-D-MANNO-OCTULOSONIC ACID TRANSFERASE, MITOCHONDRIAL-RELATED"/>
    <property type="match status" value="1"/>
</dbReference>
<evidence type="ECO:0000256" key="9">
    <source>
        <dbReference type="RuleBase" id="RU365103"/>
    </source>
</evidence>
<dbReference type="GO" id="GO:0009245">
    <property type="term" value="P:lipid A biosynthetic process"/>
    <property type="evidence" value="ECO:0007669"/>
    <property type="project" value="TreeGrafter"/>
</dbReference>
<evidence type="ECO:0000256" key="1">
    <source>
        <dbReference type="ARBA" id="ARBA00004713"/>
    </source>
</evidence>
<keyword evidence="12" id="KW-1185">Reference proteome</keyword>
<dbReference type="EMBL" id="CP008796">
    <property type="protein sequence ID" value="AIH03783.1"/>
    <property type="molecule type" value="Genomic_DNA"/>
</dbReference>
<dbReference type="GO" id="GO:0009244">
    <property type="term" value="P:lipopolysaccharide core region biosynthetic process"/>
    <property type="evidence" value="ECO:0007669"/>
    <property type="project" value="UniProtKB-UniRule"/>
</dbReference>
<sequence>MLWVYTFIYYLIAGLILPREFLKRPRNLRLKWLRDKFAIFKQKVTHSSRSFIWVHCVSVGEVIALSTLIKKLSKNYNILLSTITDTGQKVAKDRFKGLPVETIYLPLDCPFAIKRTLKAFNPKALIIAETEIWPNLIHTAAKKIPVFLVNARLSEKSFKNYQKVKFFFKKVLDKLTLVVVQDKIYQEKFKALGVKEEKIVVTGNTKFDLEIPYVEFFWEGWVKKPVVIAGSTHHPEEEIITKAFLSAVNQGTLLIVPRHPERFDEVFSRLNLMLDNLEDVKLYRLSALSKEFSDLKEVKRCVLLIDQIGILGSLYRIGDLAIIGGSFIPHGGQNPLEAFYWKKPVIFGPSMENFPFIQEFLEKEACIQTKPENLSETLHHLLKNPEKLKALSEKAYQIYLSKTGATEKILNLLERYL</sequence>
<accession>A0A075WTR8</accession>
<dbReference type="KEGG" id="tcm:HL41_02660"/>
<evidence type="ECO:0000256" key="8">
    <source>
        <dbReference type="PIRSR" id="PIRSR639901-2"/>
    </source>
</evidence>
<proteinExistence type="inferred from homology"/>
<dbReference type="UniPathway" id="UPA00958"/>
<evidence type="ECO:0000259" key="10">
    <source>
        <dbReference type="Pfam" id="PF04413"/>
    </source>
</evidence>
<evidence type="ECO:0000256" key="7">
    <source>
        <dbReference type="PIRSR" id="PIRSR639901-1"/>
    </source>
</evidence>
<feature type="site" description="Transition state stabilizer" evidence="8">
    <location>
        <position position="129"/>
    </location>
</feature>
<comment type="function">
    <text evidence="9">Involved in lipopolysaccharide (LPS) biosynthesis. Catalyzes the transfer of 3-deoxy-D-manno-octulosonate (Kdo) residue(s) from CMP-Kdo to lipid IV(A), the tetraacyldisaccharide-1,4'-bisphosphate precursor of lipid A.</text>
</comment>
<dbReference type="Gene3D" id="3.40.50.11720">
    <property type="entry name" value="3-Deoxy-D-manno-octulosonic-acid transferase, N-terminal domain"/>
    <property type="match status" value="1"/>
</dbReference>
<keyword evidence="4 9" id="KW-0808">Transferase</keyword>
<protein>
    <recommendedName>
        <fullName evidence="3 9">3-deoxy-D-manno-octulosonic acid transferase</fullName>
        <shortName evidence="9">Kdo transferase</shortName>
        <ecNumber evidence="2 9">2.4.99.12</ecNumber>
    </recommendedName>
    <alternativeName>
        <fullName evidence="5 9">Lipid IV(A) 3-deoxy-D-manno-octulosonic acid transferase</fullName>
    </alternativeName>
</protein>
<evidence type="ECO:0000256" key="4">
    <source>
        <dbReference type="ARBA" id="ARBA00022679"/>
    </source>
</evidence>
<evidence type="ECO:0000313" key="12">
    <source>
        <dbReference type="Proteomes" id="UP000028481"/>
    </source>
</evidence>
<comment type="similarity">
    <text evidence="9">Belongs to the glycosyltransferase group 1 family.</text>
</comment>
<feature type="domain" description="3-deoxy-D-manno-octulosonic-acid transferase N-terminal" evidence="10">
    <location>
        <begin position="35"/>
        <end position="208"/>
    </location>
</feature>
<evidence type="ECO:0000256" key="3">
    <source>
        <dbReference type="ARBA" id="ARBA00019077"/>
    </source>
</evidence>
<name>A0A075WTR8_9BACT</name>
<dbReference type="eggNOG" id="COG1519">
    <property type="taxonomic scope" value="Bacteria"/>
</dbReference>
<dbReference type="PaxDb" id="289377-HL41_02660"/>
<gene>
    <name evidence="11" type="ORF">HL41_02660</name>
</gene>
<dbReference type="PANTHER" id="PTHR42755">
    <property type="entry name" value="3-DEOXY-MANNO-OCTULOSONATE CYTIDYLYLTRANSFERASE"/>
    <property type="match status" value="1"/>
</dbReference>
<dbReference type="GO" id="GO:0043842">
    <property type="term" value="F:Kdo transferase activity"/>
    <property type="evidence" value="ECO:0007669"/>
    <property type="project" value="UniProtKB-EC"/>
</dbReference>
<evidence type="ECO:0000256" key="5">
    <source>
        <dbReference type="ARBA" id="ARBA00031445"/>
    </source>
</evidence>
<dbReference type="InterPro" id="IPR039901">
    <property type="entry name" value="Kdotransferase"/>
</dbReference>
<dbReference type="GO" id="GO:0005886">
    <property type="term" value="C:plasma membrane"/>
    <property type="evidence" value="ECO:0007669"/>
    <property type="project" value="UniProtKB-SubCell"/>
</dbReference>
<keyword evidence="9" id="KW-1003">Cell membrane</keyword>
<dbReference type="AlphaFoldDB" id="A0A075WTR8"/>
<dbReference type="InterPro" id="IPR007507">
    <property type="entry name" value="Glycos_transf_N"/>
</dbReference>
<dbReference type="Proteomes" id="UP000028481">
    <property type="component" value="Chromosome"/>
</dbReference>
<keyword evidence="9" id="KW-0448">Lipopolysaccharide biosynthesis</keyword>
<dbReference type="STRING" id="289377.HL41_02660"/>
<dbReference type="EC" id="2.4.99.12" evidence="2 9"/>
<dbReference type="Pfam" id="PF04413">
    <property type="entry name" value="Glycos_transf_N"/>
    <property type="match status" value="1"/>
</dbReference>
<dbReference type="FunFam" id="3.40.50.11720:FF:000001">
    <property type="entry name" value="3-deoxy-D-manno-octulosonic acid transferase"/>
    <property type="match status" value="1"/>
</dbReference>
<reference evidence="11 12" key="1">
    <citation type="journal article" date="2015" name="Genome Announc.">
        <title>Genome Sequence of a Sulfate-Reducing Thermophilic Bacterium, Thermodesulfobacterium commune DSM 2178T (Phylum Thermodesulfobacteria).</title>
        <authorList>
            <person name="Bhatnagar S."/>
            <person name="Badger J.H."/>
            <person name="Madupu R."/>
            <person name="Khouri H.M."/>
            <person name="O'Connor E.M."/>
            <person name="Robb F.T."/>
            <person name="Ward N.L."/>
            <person name="Eisen J.A."/>
        </authorList>
    </citation>
    <scope>NUCLEOTIDE SEQUENCE [LARGE SCALE GENOMIC DNA]</scope>
    <source>
        <strain evidence="11 12">DSM 2178</strain>
    </source>
</reference>
<comment type="pathway">
    <text evidence="1 9">Bacterial outer membrane biogenesis; LPS core biosynthesis.</text>
</comment>
<evidence type="ECO:0000256" key="2">
    <source>
        <dbReference type="ARBA" id="ARBA00012621"/>
    </source>
</evidence>
<evidence type="ECO:0000256" key="6">
    <source>
        <dbReference type="ARBA" id="ARBA00049183"/>
    </source>
</evidence>
<evidence type="ECO:0000313" key="11">
    <source>
        <dbReference type="EMBL" id="AIH03783.1"/>
    </source>
</evidence>
<comment type="subcellular location">
    <subcellularLocation>
        <location evidence="9">Cell membrane</location>
    </subcellularLocation>
</comment>
<organism evidence="11 12">
    <name type="scientific">Thermodesulfobacterium commune DSM 2178</name>
    <dbReference type="NCBI Taxonomy" id="289377"/>
    <lineage>
        <taxon>Bacteria</taxon>
        <taxon>Pseudomonadati</taxon>
        <taxon>Thermodesulfobacteriota</taxon>
        <taxon>Thermodesulfobacteria</taxon>
        <taxon>Thermodesulfobacteriales</taxon>
        <taxon>Thermodesulfobacteriaceae</taxon>
        <taxon>Thermodesulfobacterium</taxon>
    </lineage>
</organism>
<keyword evidence="9" id="KW-0472">Membrane</keyword>
<feature type="active site" description="Proton acceptor" evidence="7">
    <location>
        <position position="61"/>
    </location>
</feature>
<feature type="site" description="Transition state stabilizer" evidence="8">
    <location>
        <position position="206"/>
    </location>
</feature>
<dbReference type="OrthoDB" id="9789797at2"/>
<dbReference type="RefSeq" id="WP_038061179.1">
    <property type="nucleotide sequence ID" value="NZ_CP008796.1"/>
</dbReference>